<dbReference type="AlphaFoldDB" id="A0A4Y8S658"/>
<sequence length="322" mass="36642">MKLLFFCIGFLLVNCCFAQSSQPIPAYPLKIPTAEYFARNFAYANDSIAPVGNNGHFQYLNIHTNKAVFNKVFEEAYPFSRGHALVKYANKYGVIDRNGEYAVQPKFVHFSFYTGIGTNTTVGFDTIATPGLTNMVYFDFDEGRLVEEIGGHMYEPIAGDIFDYEQAGKYGLIFKDGSKTLPIYDSILVRTQYMVLLKKGGKIGAISSGKKTIAPFVFTEAVIEHWDGYSGSIAYALKKQRHWYYFDSGKGLFKNKHRPVSTHYKFSIVKIGKGLNYVDEHGKLLLRKPYKWLSELGYMGINEKDEIVLFDKQRRGYGYYTP</sequence>
<gene>
    <name evidence="2" type="ORF">E2R66_22845</name>
</gene>
<protein>
    <recommendedName>
        <fullName evidence="4">WG repeat-containing protein</fullName>
    </recommendedName>
</protein>
<dbReference type="InterPro" id="IPR032774">
    <property type="entry name" value="WG_beta_rep"/>
</dbReference>
<keyword evidence="1" id="KW-0732">Signal</keyword>
<dbReference type="RefSeq" id="WP_133235172.1">
    <property type="nucleotide sequence ID" value="NZ_SOZE01000033.1"/>
</dbReference>
<feature type="signal peptide" evidence="1">
    <location>
        <begin position="1"/>
        <end position="18"/>
    </location>
</feature>
<name>A0A4Y8S658_9SPHI</name>
<evidence type="ECO:0008006" key="4">
    <source>
        <dbReference type="Google" id="ProtNLM"/>
    </source>
</evidence>
<evidence type="ECO:0000256" key="1">
    <source>
        <dbReference type="SAM" id="SignalP"/>
    </source>
</evidence>
<dbReference type="PANTHER" id="PTHR37841:SF1">
    <property type="entry name" value="DUF3298 DOMAIN-CONTAINING PROTEIN"/>
    <property type="match status" value="1"/>
</dbReference>
<dbReference type="PANTHER" id="PTHR37841">
    <property type="entry name" value="GLR2918 PROTEIN"/>
    <property type="match status" value="1"/>
</dbReference>
<feature type="chain" id="PRO_5021246965" description="WG repeat-containing protein" evidence="1">
    <location>
        <begin position="19"/>
        <end position="322"/>
    </location>
</feature>
<organism evidence="2 3">
    <name type="scientific">Mucilaginibacter psychrotolerans</name>
    <dbReference type="NCBI Taxonomy" id="1524096"/>
    <lineage>
        <taxon>Bacteria</taxon>
        <taxon>Pseudomonadati</taxon>
        <taxon>Bacteroidota</taxon>
        <taxon>Sphingobacteriia</taxon>
        <taxon>Sphingobacteriales</taxon>
        <taxon>Sphingobacteriaceae</taxon>
        <taxon>Mucilaginibacter</taxon>
    </lineage>
</organism>
<dbReference type="EMBL" id="SOZE01000033">
    <property type="protein sequence ID" value="TFF34226.1"/>
    <property type="molecule type" value="Genomic_DNA"/>
</dbReference>
<proteinExistence type="predicted"/>
<dbReference type="Proteomes" id="UP000297540">
    <property type="component" value="Unassembled WGS sequence"/>
</dbReference>
<dbReference type="OrthoDB" id="623514at2"/>
<dbReference type="Pfam" id="PF14903">
    <property type="entry name" value="WG_beta_rep"/>
    <property type="match status" value="1"/>
</dbReference>
<evidence type="ECO:0000313" key="3">
    <source>
        <dbReference type="Proteomes" id="UP000297540"/>
    </source>
</evidence>
<keyword evidence="3" id="KW-1185">Reference proteome</keyword>
<comment type="caution">
    <text evidence="2">The sequence shown here is derived from an EMBL/GenBank/DDBJ whole genome shotgun (WGS) entry which is preliminary data.</text>
</comment>
<reference evidence="2 3" key="1">
    <citation type="journal article" date="2017" name="Int. J. Syst. Evol. Microbiol.">
        <title>Mucilaginibacterpsychrotolerans sp. nov., isolated from peatlands.</title>
        <authorList>
            <person name="Deng Y."/>
            <person name="Shen L."/>
            <person name="Xu B."/>
            <person name="Liu Y."/>
            <person name="Gu Z."/>
            <person name="Liu H."/>
            <person name="Zhou Y."/>
        </authorList>
    </citation>
    <scope>NUCLEOTIDE SEQUENCE [LARGE SCALE GENOMIC DNA]</scope>
    <source>
        <strain evidence="2 3">NH7-4</strain>
    </source>
</reference>
<evidence type="ECO:0000313" key="2">
    <source>
        <dbReference type="EMBL" id="TFF34226.1"/>
    </source>
</evidence>
<accession>A0A4Y8S658</accession>